<gene>
    <name evidence="12" type="ORF">ABMA28_005033</name>
</gene>
<dbReference type="GO" id="GO:0006508">
    <property type="term" value="P:proteolysis"/>
    <property type="evidence" value="ECO:0007669"/>
    <property type="project" value="UniProtKB-KW"/>
</dbReference>
<dbReference type="InterPro" id="IPR043128">
    <property type="entry name" value="Rev_trsase/Diguanyl_cyclase"/>
</dbReference>
<evidence type="ECO:0000256" key="4">
    <source>
        <dbReference type="ARBA" id="ARBA00022695"/>
    </source>
</evidence>
<dbReference type="GO" id="GO:0042575">
    <property type="term" value="C:DNA polymerase complex"/>
    <property type="evidence" value="ECO:0007669"/>
    <property type="project" value="UniProtKB-ARBA"/>
</dbReference>
<protein>
    <recommendedName>
        <fullName evidence="1">RNA-directed DNA polymerase</fullName>
        <ecNumber evidence="1">2.7.7.49</ecNumber>
    </recommendedName>
</protein>
<dbReference type="EC" id="2.7.7.49" evidence="1"/>
<dbReference type="InterPro" id="IPR036397">
    <property type="entry name" value="RNaseH_sf"/>
</dbReference>
<dbReference type="CDD" id="cd01647">
    <property type="entry name" value="RT_LTR"/>
    <property type="match status" value="1"/>
</dbReference>
<dbReference type="GO" id="GO:0004519">
    <property type="term" value="F:endonuclease activity"/>
    <property type="evidence" value="ECO:0007669"/>
    <property type="project" value="UniProtKB-KW"/>
</dbReference>
<dbReference type="SUPFAM" id="SSF53098">
    <property type="entry name" value="Ribonuclease H-like"/>
    <property type="match status" value="1"/>
</dbReference>
<dbReference type="GO" id="GO:0008233">
    <property type="term" value="F:peptidase activity"/>
    <property type="evidence" value="ECO:0007669"/>
    <property type="project" value="UniProtKB-KW"/>
</dbReference>
<dbReference type="InterPro" id="IPR021109">
    <property type="entry name" value="Peptidase_aspartic_dom_sf"/>
</dbReference>
<keyword evidence="6" id="KW-0255">Endonuclease</keyword>
<keyword evidence="2" id="KW-0645">Protease</keyword>
<keyword evidence="7" id="KW-0378">Hydrolase</keyword>
<feature type="domain" description="Integrase catalytic" evidence="11">
    <location>
        <begin position="615"/>
        <end position="723"/>
    </location>
</feature>
<feature type="compositionally biased region" description="Polar residues" evidence="9">
    <location>
        <begin position="1"/>
        <end position="20"/>
    </location>
</feature>
<evidence type="ECO:0000256" key="2">
    <source>
        <dbReference type="ARBA" id="ARBA00022670"/>
    </source>
</evidence>
<dbReference type="InterPro" id="IPR050951">
    <property type="entry name" value="Retrovirus_Pol_polyprotein"/>
</dbReference>
<sequence>MVQDTSLSSVESATTHQPQTMGHRMFSNRRPIIGIEVLGVLGTALLDTGAKGCIAGASLYRLLLERKHPCREDTRRIQLADGSAMTRRVLTTTLQVKIKQKRLVTLDFVIFPDSQSSDTLLGVDFMTATGIMLDFASSTWRFSESKKTYPIEFEGPRSCTYLSSADILRPDEGMMLNSEERLQLSDLLQQNEDIFKPGGGPTPFAEHHIDTGTHPPIAVPPYRLTPAKKELMRAELEKMLADDIIEECESPWAAPGILVPKKDSTYRFCVDYRGLNAVTKTDTYPIPRIDDLLQMTKRDCYMSTIDLRSGYWQVPVAPADQDKTAFTTPFGTFRFKRMPFGLKNAPSTFQRLIDRFRTNSSLNDVTLLAYLDDLMIITQGTFQDHLRDLQKVFDRLRHFGLRANRTKCHFARQNVTYLGHVITPQGICPDDSKVDAVLKMKEPNNVKHLKSFLQTCKVNVLADFLSRPVCAGTDACSVCSVTVDLPQANAEELRAGQLEDPEVRKIMEDLESSDELTSRRWLERGYIMSHGVLHRYDPEADSDEVQLVVPSSKREEVLKEFHDSPIAGHQGVERTLHRIRQRYFFVGMRRYVTEYLKKCIECQKYKPTNLKPAGLLQTPVLHQRGEVLAVDLFGPLPEGEAGERWVLLIEDTATRWVELYALQDATAEKCAKLMIEEYFLRYGFPRRIISDNGVQFISAVMQQCMYVLGIKQNLIPVYHPEANPAERKNRDMKVQLAILVKNEHRSWPSHLPQVPSETDTSRMRARAPPARFRDYVRE</sequence>
<dbReference type="Proteomes" id="UP001549921">
    <property type="component" value="Unassembled WGS sequence"/>
</dbReference>
<evidence type="ECO:0000256" key="7">
    <source>
        <dbReference type="ARBA" id="ARBA00022801"/>
    </source>
</evidence>
<feature type="domain" description="Reverse transcriptase" evidence="10">
    <location>
        <begin position="240"/>
        <end position="422"/>
    </location>
</feature>
<reference evidence="12 13" key="1">
    <citation type="submission" date="2024-06" db="EMBL/GenBank/DDBJ databases">
        <title>A chromosome-level genome assembly of beet webworm, Loxostege sticticalis.</title>
        <authorList>
            <person name="Zhang Y."/>
        </authorList>
    </citation>
    <scope>NUCLEOTIDE SEQUENCE [LARGE SCALE GENOMIC DNA]</scope>
    <source>
        <strain evidence="12">AQ028</strain>
        <tissue evidence="12">Male pupae</tissue>
    </source>
</reference>
<dbReference type="PANTHER" id="PTHR37984">
    <property type="entry name" value="PROTEIN CBG26694"/>
    <property type="match status" value="1"/>
</dbReference>
<accession>A0ABD0ST76</accession>
<comment type="caution">
    <text evidence="12">The sequence shown here is derived from an EMBL/GenBank/DDBJ whole genome shotgun (WGS) entry which is preliminary data.</text>
</comment>
<dbReference type="InterPro" id="IPR001584">
    <property type="entry name" value="Integrase_cat-core"/>
</dbReference>
<keyword evidence="5" id="KW-0540">Nuclease</keyword>
<dbReference type="Pfam" id="PF13650">
    <property type="entry name" value="Asp_protease_2"/>
    <property type="match status" value="1"/>
</dbReference>
<dbReference type="GO" id="GO:0003964">
    <property type="term" value="F:RNA-directed DNA polymerase activity"/>
    <property type="evidence" value="ECO:0007669"/>
    <property type="project" value="UniProtKB-KW"/>
</dbReference>
<evidence type="ECO:0000313" key="12">
    <source>
        <dbReference type="EMBL" id="KAL0821581.1"/>
    </source>
</evidence>
<dbReference type="Gene3D" id="3.30.70.270">
    <property type="match status" value="1"/>
</dbReference>
<dbReference type="InterPro" id="IPR041588">
    <property type="entry name" value="Integrase_H2C2"/>
</dbReference>
<dbReference type="Gene3D" id="1.10.340.70">
    <property type="match status" value="1"/>
</dbReference>
<evidence type="ECO:0000256" key="5">
    <source>
        <dbReference type="ARBA" id="ARBA00022722"/>
    </source>
</evidence>
<dbReference type="SUPFAM" id="SSF56672">
    <property type="entry name" value="DNA/RNA polymerases"/>
    <property type="match status" value="1"/>
</dbReference>
<dbReference type="PANTHER" id="PTHR37984:SF5">
    <property type="entry name" value="PROTEIN NYNRIN-LIKE"/>
    <property type="match status" value="1"/>
</dbReference>
<dbReference type="FunFam" id="1.10.340.70:FF:000001">
    <property type="entry name" value="Retrovirus-related Pol polyprotein from transposon gypsy-like Protein"/>
    <property type="match status" value="1"/>
</dbReference>
<proteinExistence type="predicted"/>
<dbReference type="SUPFAM" id="SSF50630">
    <property type="entry name" value="Acid proteases"/>
    <property type="match status" value="1"/>
</dbReference>
<evidence type="ECO:0000256" key="6">
    <source>
        <dbReference type="ARBA" id="ARBA00022759"/>
    </source>
</evidence>
<dbReference type="InterPro" id="IPR043502">
    <property type="entry name" value="DNA/RNA_pol_sf"/>
</dbReference>
<name>A0ABD0ST76_LOXSC</name>
<dbReference type="AlphaFoldDB" id="A0ABD0ST76"/>
<dbReference type="Gene3D" id="3.30.420.10">
    <property type="entry name" value="Ribonuclease H-like superfamily/Ribonuclease H"/>
    <property type="match status" value="1"/>
</dbReference>
<dbReference type="FunFam" id="3.10.10.10:FF:000007">
    <property type="entry name" value="Retrovirus-related Pol polyprotein from transposon 17.6-like Protein"/>
    <property type="match status" value="1"/>
</dbReference>
<evidence type="ECO:0000256" key="3">
    <source>
        <dbReference type="ARBA" id="ARBA00022679"/>
    </source>
</evidence>
<keyword evidence="8" id="KW-0695">RNA-directed DNA polymerase</keyword>
<dbReference type="Pfam" id="PF00078">
    <property type="entry name" value="RVT_1"/>
    <property type="match status" value="1"/>
</dbReference>
<dbReference type="EMBL" id="JBEDNZ010000017">
    <property type="protein sequence ID" value="KAL0821581.1"/>
    <property type="molecule type" value="Genomic_DNA"/>
</dbReference>
<dbReference type="Pfam" id="PF00665">
    <property type="entry name" value="rve"/>
    <property type="match status" value="1"/>
</dbReference>
<evidence type="ECO:0000259" key="11">
    <source>
        <dbReference type="PROSITE" id="PS50994"/>
    </source>
</evidence>
<feature type="region of interest" description="Disordered" evidence="9">
    <location>
        <begin position="1"/>
        <end position="22"/>
    </location>
</feature>
<evidence type="ECO:0000313" key="13">
    <source>
        <dbReference type="Proteomes" id="UP001549921"/>
    </source>
</evidence>
<evidence type="ECO:0000259" key="10">
    <source>
        <dbReference type="PROSITE" id="PS50878"/>
    </source>
</evidence>
<evidence type="ECO:0000256" key="9">
    <source>
        <dbReference type="SAM" id="MobiDB-lite"/>
    </source>
</evidence>
<keyword evidence="3" id="KW-0808">Transferase</keyword>
<dbReference type="CDD" id="cd00303">
    <property type="entry name" value="retropepsin_like"/>
    <property type="match status" value="1"/>
</dbReference>
<dbReference type="Gene3D" id="3.10.10.10">
    <property type="entry name" value="HIV Type 1 Reverse Transcriptase, subunit A, domain 1"/>
    <property type="match status" value="1"/>
</dbReference>
<keyword evidence="4" id="KW-0548">Nucleotidyltransferase</keyword>
<evidence type="ECO:0000256" key="1">
    <source>
        <dbReference type="ARBA" id="ARBA00012493"/>
    </source>
</evidence>
<dbReference type="Gene3D" id="2.40.70.10">
    <property type="entry name" value="Acid Proteases"/>
    <property type="match status" value="1"/>
</dbReference>
<dbReference type="Pfam" id="PF17921">
    <property type="entry name" value="Integrase_H2C2"/>
    <property type="match status" value="1"/>
</dbReference>
<organism evidence="12 13">
    <name type="scientific">Loxostege sticticalis</name>
    <name type="common">Beet webworm moth</name>
    <dbReference type="NCBI Taxonomy" id="481309"/>
    <lineage>
        <taxon>Eukaryota</taxon>
        <taxon>Metazoa</taxon>
        <taxon>Ecdysozoa</taxon>
        <taxon>Arthropoda</taxon>
        <taxon>Hexapoda</taxon>
        <taxon>Insecta</taxon>
        <taxon>Pterygota</taxon>
        <taxon>Neoptera</taxon>
        <taxon>Endopterygota</taxon>
        <taxon>Lepidoptera</taxon>
        <taxon>Glossata</taxon>
        <taxon>Ditrysia</taxon>
        <taxon>Pyraloidea</taxon>
        <taxon>Crambidae</taxon>
        <taxon>Pyraustinae</taxon>
        <taxon>Loxostege</taxon>
    </lineage>
</organism>
<feature type="region of interest" description="Disordered" evidence="9">
    <location>
        <begin position="748"/>
        <end position="778"/>
    </location>
</feature>
<evidence type="ECO:0000256" key="8">
    <source>
        <dbReference type="ARBA" id="ARBA00022918"/>
    </source>
</evidence>
<dbReference type="InterPro" id="IPR000477">
    <property type="entry name" value="RT_dom"/>
</dbReference>
<dbReference type="PROSITE" id="PS50878">
    <property type="entry name" value="RT_POL"/>
    <property type="match status" value="1"/>
</dbReference>
<dbReference type="InterPro" id="IPR012337">
    <property type="entry name" value="RNaseH-like_sf"/>
</dbReference>
<dbReference type="PROSITE" id="PS50994">
    <property type="entry name" value="INTEGRASE"/>
    <property type="match status" value="1"/>
</dbReference>